<accession>A0A1H9R1N7</accession>
<evidence type="ECO:0000313" key="1">
    <source>
        <dbReference type="EMBL" id="SER66741.1"/>
    </source>
</evidence>
<gene>
    <name evidence="1" type="ORF">SAMN05216199_0833</name>
</gene>
<reference evidence="2" key="1">
    <citation type="submission" date="2016-10" db="EMBL/GenBank/DDBJ databases">
        <authorList>
            <person name="Varghese N."/>
            <person name="Submissions S."/>
        </authorList>
    </citation>
    <scope>NUCLEOTIDE SEQUENCE [LARGE SCALE GENOMIC DNA]</scope>
    <source>
        <strain evidence="2">CGMCC 1.6963</strain>
    </source>
</reference>
<dbReference type="AlphaFoldDB" id="A0A1H9R1N7"/>
<proteinExistence type="predicted"/>
<keyword evidence="2" id="KW-1185">Reference proteome</keyword>
<evidence type="ECO:0000313" key="2">
    <source>
        <dbReference type="Proteomes" id="UP000199019"/>
    </source>
</evidence>
<name>A0A1H9R1N7_9MICO</name>
<protein>
    <submittedName>
        <fullName evidence="1">Uncharacterized protein</fullName>
    </submittedName>
</protein>
<dbReference type="Proteomes" id="UP000199019">
    <property type="component" value="Unassembled WGS sequence"/>
</dbReference>
<organism evidence="1 2">
    <name type="scientific">Pedococcus cremeus</name>
    <dbReference type="NCBI Taxonomy" id="587636"/>
    <lineage>
        <taxon>Bacteria</taxon>
        <taxon>Bacillati</taxon>
        <taxon>Actinomycetota</taxon>
        <taxon>Actinomycetes</taxon>
        <taxon>Micrococcales</taxon>
        <taxon>Intrasporangiaceae</taxon>
        <taxon>Pedococcus</taxon>
    </lineage>
</organism>
<sequence>MPRGTVMGMETTADLMLVTGVLARCGDCASEQILMPVDDTGEYCCTVCDAAVLLWDVAVAVREDHARSVA</sequence>
<dbReference type="EMBL" id="FOHB01000001">
    <property type="protein sequence ID" value="SER66741.1"/>
    <property type="molecule type" value="Genomic_DNA"/>
</dbReference>